<comment type="similarity">
    <text evidence="3">In the C-terminal section; belongs to the transferase hexapeptide repeat family.</text>
</comment>
<dbReference type="Gene3D" id="2.160.10.10">
    <property type="entry name" value="Hexapeptide repeat proteins"/>
    <property type="match status" value="1"/>
</dbReference>
<keyword evidence="5" id="KW-0963">Cytoplasm</keyword>
<comment type="caution">
    <text evidence="20">The sequence shown here is derived from an EMBL/GenBank/DDBJ whole genome shotgun (WGS) entry which is preliminary data.</text>
</comment>
<dbReference type="GO" id="GO:0006048">
    <property type="term" value="P:UDP-N-acetylglucosamine biosynthetic process"/>
    <property type="evidence" value="ECO:0007669"/>
    <property type="project" value="InterPro"/>
</dbReference>
<comment type="catalytic activity">
    <reaction evidence="17">
        <text>N-acetyl-alpha-D-glucosamine 1-phosphate + UTP + H(+) = UDP-N-acetyl-alpha-D-glucosamine + diphosphate</text>
        <dbReference type="Rhea" id="RHEA:13509"/>
        <dbReference type="ChEBI" id="CHEBI:15378"/>
        <dbReference type="ChEBI" id="CHEBI:33019"/>
        <dbReference type="ChEBI" id="CHEBI:46398"/>
        <dbReference type="ChEBI" id="CHEBI:57705"/>
        <dbReference type="ChEBI" id="CHEBI:57776"/>
        <dbReference type="EC" id="2.7.7.23"/>
    </reaction>
</comment>
<evidence type="ECO:0000256" key="4">
    <source>
        <dbReference type="ARBA" id="ARBA00007947"/>
    </source>
</evidence>
<dbReference type="InterPro" id="IPR005882">
    <property type="entry name" value="Bifunctional_GlmU"/>
</dbReference>
<dbReference type="PANTHER" id="PTHR43584:SF3">
    <property type="entry name" value="BIFUNCTIONAL PROTEIN GLMU"/>
    <property type="match status" value="1"/>
</dbReference>
<evidence type="ECO:0000313" key="21">
    <source>
        <dbReference type="Proteomes" id="UP000263596"/>
    </source>
</evidence>
<dbReference type="Proteomes" id="UP000263596">
    <property type="component" value="Unassembled WGS sequence"/>
</dbReference>
<dbReference type="PROSITE" id="PS00101">
    <property type="entry name" value="HEXAPEP_TRANSFERASES"/>
    <property type="match status" value="1"/>
</dbReference>
<keyword evidence="11" id="KW-0133">Cell shape</keyword>
<dbReference type="InterPro" id="IPR056729">
    <property type="entry name" value="GMPPB_C"/>
</dbReference>
<sequence>GMITLNVDNPTGYGRIVRQNNLIQAIVEHKDASEEQRQIQEINTGIYCVSNQKLHEWLPKLSNQNAQGEYYLTDIVAMAVADGLEIASIQPQLAYEVEGVNDRLQLAALEREFQQQQATELMQQGVTFADPARFDLRGSVKVGQDVRIDINVIIEGQCEIGDGVEIGAGCILKNTTIAAGTKVQPYSVFENAIVGENTQIGPFARLRPGAVLANEVHIGNFVEVKNTRIGLGSKANHFTYLGDAEVGEGSNIGAGTITCNYDGVYKHKTVIGDAAFIGSNSSLVAPVKIGNGATIGAGSVITRNVADNTLAFERAEQIEKSNYQRPQKLKK</sequence>
<dbReference type="Pfam" id="PF25087">
    <property type="entry name" value="GMPPB_C"/>
    <property type="match status" value="1"/>
</dbReference>
<gene>
    <name evidence="20" type="primary">glmU</name>
    <name evidence="20" type="ORF">DHW29_17405</name>
</gene>
<dbReference type="InterPro" id="IPR018357">
    <property type="entry name" value="Hexapep_transf_CS"/>
</dbReference>
<evidence type="ECO:0000256" key="14">
    <source>
        <dbReference type="ARBA" id="ARBA00023315"/>
    </source>
</evidence>
<dbReference type="GO" id="GO:0019134">
    <property type="term" value="F:glucosamine-1-phosphate N-acetyltransferase activity"/>
    <property type="evidence" value="ECO:0007669"/>
    <property type="project" value="UniProtKB-EC"/>
</dbReference>
<dbReference type="GO" id="GO:0009252">
    <property type="term" value="P:peptidoglycan biosynthetic process"/>
    <property type="evidence" value="ECO:0007669"/>
    <property type="project" value="UniProtKB-KW"/>
</dbReference>
<dbReference type="Pfam" id="PF00132">
    <property type="entry name" value="Hexapep"/>
    <property type="match status" value="1"/>
</dbReference>
<keyword evidence="14" id="KW-0012">Acyltransferase</keyword>
<evidence type="ECO:0000256" key="10">
    <source>
        <dbReference type="ARBA" id="ARBA00022842"/>
    </source>
</evidence>
<organism evidence="20 21">
    <name type="scientific">Acinetobacter ursingii</name>
    <dbReference type="NCBI Taxonomy" id="108980"/>
    <lineage>
        <taxon>Bacteria</taxon>
        <taxon>Pseudomonadati</taxon>
        <taxon>Pseudomonadota</taxon>
        <taxon>Gammaproteobacteria</taxon>
        <taxon>Moraxellales</taxon>
        <taxon>Moraxellaceae</taxon>
        <taxon>Acinetobacter</taxon>
    </lineage>
</organism>
<evidence type="ECO:0000256" key="5">
    <source>
        <dbReference type="ARBA" id="ARBA00022490"/>
    </source>
</evidence>
<accession>A0A3D2SQU2</accession>
<evidence type="ECO:0000256" key="12">
    <source>
        <dbReference type="ARBA" id="ARBA00022984"/>
    </source>
</evidence>
<dbReference type="Gene3D" id="3.90.550.10">
    <property type="entry name" value="Spore Coat Polysaccharide Biosynthesis Protein SpsA, Chain A"/>
    <property type="match status" value="1"/>
</dbReference>
<dbReference type="InterPro" id="IPR001451">
    <property type="entry name" value="Hexapep"/>
</dbReference>
<evidence type="ECO:0000256" key="13">
    <source>
        <dbReference type="ARBA" id="ARBA00023268"/>
    </source>
</evidence>
<evidence type="ECO:0000256" key="17">
    <source>
        <dbReference type="ARBA" id="ARBA00048493"/>
    </source>
</evidence>
<evidence type="ECO:0000256" key="7">
    <source>
        <dbReference type="ARBA" id="ARBA00022695"/>
    </source>
</evidence>
<dbReference type="GO" id="GO:0071555">
    <property type="term" value="P:cell wall organization"/>
    <property type="evidence" value="ECO:0007669"/>
    <property type="project" value="UniProtKB-KW"/>
</dbReference>
<dbReference type="PANTHER" id="PTHR43584">
    <property type="entry name" value="NUCLEOTIDYL TRANSFERASE"/>
    <property type="match status" value="1"/>
</dbReference>
<evidence type="ECO:0000256" key="9">
    <source>
        <dbReference type="ARBA" id="ARBA00022737"/>
    </source>
</evidence>
<dbReference type="AlphaFoldDB" id="A0A3D2SQU2"/>
<reference evidence="20 21" key="1">
    <citation type="journal article" date="2018" name="Nat. Biotechnol.">
        <title>A standardized bacterial taxonomy based on genome phylogeny substantially revises the tree of life.</title>
        <authorList>
            <person name="Parks D.H."/>
            <person name="Chuvochina M."/>
            <person name="Waite D.W."/>
            <person name="Rinke C."/>
            <person name="Skarshewski A."/>
            <person name="Chaumeil P.A."/>
            <person name="Hugenholtz P."/>
        </authorList>
    </citation>
    <scope>NUCLEOTIDE SEQUENCE [LARGE SCALE GENOMIC DNA]</scope>
    <source>
        <strain evidence="20">UBA9669</strain>
    </source>
</reference>
<dbReference type="InterPro" id="IPR050065">
    <property type="entry name" value="GlmU-like"/>
</dbReference>
<evidence type="ECO:0000256" key="8">
    <source>
        <dbReference type="ARBA" id="ARBA00022723"/>
    </source>
</evidence>
<keyword evidence="8" id="KW-0479">Metal-binding</keyword>
<dbReference type="GO" id="GO:0008360">
    <property type="term" value="P:regulation of cell shape"/>
    <property type="evidence" value="ECO:0007669"/>
    <property type="project" value="UniProtKB-KW"/>
</dbReference>
<evidence type="ECO:0000256" key="18">
    <source>
        <dbReference type="ARBA" id="ARBA00049628"/>
    </source>
</evidence>
<keyword evidence="15" id="KW-0961">Cell wall biogenesis/degradation</keyword>
<dbReference type="SUPFAM" id="SSF51161">
    <property type="entry name" value="Trimeric LpxA-like enzymes"/>
    <property type="match status" value="1"/>
</dbReference>
<evidence type="ECO:0000256" key="15">
    <source>
        <dbReference type="ARBA" id="ARBA00023316"/>
    </source>
</evidence>
<dbReference type="CDD" id="cd03353">
    <property type="entry name" value="LbH_GlmU_C"/>
    <property type="match status" value="1"/>
</dbReference>
<dbReference type="GO" id="GO:0003977">
    <property type="term" value="F:UDP-N-acetylglucosamine diphosphorylase activity"/>
    <property type="evidence" value="ECO:0007669"/>
    <property type="project" value="UniProtKB-EC"/>
</dbReference>
<evidence type="ECO:0000256" key="3">
    <source>
        <dbReference type="ARBA" id="ARBA00007707"/>
    </source>
</evidence>
<name>A0A3D2SQU2_9GAMM</name>
<proteinExistence type="inferred from homology"/>
<keyword evidence="9" id="KW-0677">Repeat</keyword>
<dbReference type="NCBIfam" id="TIGR01173">
    <property type="entry name" value="glmU"/>
    <property type="match status" value="1"/>
</dbReference>
<keyword evidence="6 20" id="KW-0808">Transferase</keyword>
<dbReference type="EMBL" id="DPVE01000324">
    <property type="protein sequence ID" value="HCK31756.1"/>
    <property type="molecule type" value="Genomic_DNA"/>
</dbReference>
<evidence type="ECO:0000259" key="19">
    <source>
        <dbReference type="Pfam" id="PF25087"/>
    </source>
</evidence>
<evidence type="ECO:0000313" key="20">
    <source>
        <dbReference type="EMBL" id="HCK31756.1"/>
    </source>
</evidence>
<keyword evidence="13" id="KW-0511">Multifunctional enzyme</keyword>
<evidence type="ECO:0000256" key="11">
    <source>
        <dbReference type="ARBA" id="ARBA00022960"/>
    </source>
</evidence>
<dbReference type="InterPro" id="IPR011004">
    <property type="entry name" value="Trimer_LpxA-like_sf"/>
</dbReference>
<comment type="catalytic activity">
    <reaction evidence="16">
        <text>alpha-D-glucosamine 1-phosphate + acetyl-CoA = N-acetyl-alpha-D-glucosamine 1-phosphate + CoA + H(+)</text>
        <dbReference type="Rhea" id="RHEA:13725"/>
        <dbReference type="ChEBI" id="CHEBI:15378"/>
        <dbReference type="ChEBI" id="CHEBI:57287"/>
        <dbReference type="ChEBI" id="CHEBI:57288"/>
        <dbReference type="ChEBI" id="CHEBI:57776"/>
        <dbReference type="ChEBI" id="CHEBI:58516"/>
        <dbReference type="EC" id="2.3.1.157"/>
    </reaction>
</comment>
<evidence type="ECO:0000256" key="16">
    <source>
        <dbReference type="ARBA" id="ARBA00048247"/>
    </source>
</evidence>
<keyword evidence="12" id="KW-0573">Peptidoglycan synthesis</keyword>
<comment type="similarity">
    <text evidence="4">In the N-terminal section; belongs to the N-acetylglucosamine-1-phosphate uridyltransferase family.</text>
</comment>
<comment type="subcellular location">
    <subcellularLocation>
        <location evidence="2">Cytoplasm</location>
    </subcellularLocation>
</comment>
<dbReference type="GO" id="GO:0000902">
    <property type="term" value="P:cell morphogenesis"/>
    <property type="evidence" value="ECO:0007669"/>
    <property type="project" value="InterPro"/>
</dbReference>
<dbReference type="InterPro" id="IPR029044">
    <property type="entry name" value="Nucleotide-diphossugar_trans"/>
</dbReference>
<evidence type="ECO:0000256" key="6">
    <source>
        <dbReference type="ARBA" id="ARBA00022679"/>
    </source>
</evidence>
<dbReference type="GO" id="GO:0005737">
    <property type="term" value="C:cytoplasm"/>
    <property type="evidence" value="ECO:0007669"/>
    <property type="project" value="UniProtKB-SubCell"/>
</dbReference>
<dbReference type="GO" id="GO:0000287">
    <property type="term" value="F:magnesium ion binding"/>
    <property type="evidence" value="ECO:0007669"/>
    <property type="project" value="InterPro"/>
</dbReference>
<evidence type="ECO:0000256" key="2">
    <source>
        <dbReference type="ARBA" id="ARBA00004496"/>
    </source>
</evidence>
<keyword evidence="7" id="KW-0548">Nucleotidyltransferase</keyword>
<feature type="domain" description="Mannose-1-phosphate guanyltransferase C-terminal" evidence="19">
    <location>
        <begin position="137"/>
        <end position="231"/>
    </location>
</feature>
<comment type="cofactor">
    <cofactor evidence="1">
        <name>Mg(2+)</name>
        <dbReference type="ChEBI" id="CHEBI:18420"/>
    </cofactor>
</comment>
<keyword evidence="10" id="KW-0460">Magnesium</keyword>
<dbReference type="InterPro" id="IPR038009">
    <property type="entry name" value="GlmU_C_LbH"/>
</dbReference>
<feature type="non-terminal residue" evidence="20">
    <location>
        <position position="1"/>
    </location>
</feature>
<comment type="function">
    <text evidence="18">Catalyzes the last two sequential reactions in the de novo biosynthetic pathway for UDP-N-acetylglucosamine (UDP-GlcNAc). The C-terminal domain catalyzes the transfer of acetyl group from acetyl coenzyme A to glucosamine-1-phosphate (GlcN-1-P) to produce N-acetylglucosamine-1-phosphate (GlcNAc-1-P), which is converted into UDP-GlcNAc by the transfer of uridine 5-monophosphate (from uridine 5-triphosphate), a reaction catalyzed by the N-terminal domain.</text>
</comment>
<evidence type="ECO:0000256" key="1">
    <source>
        <dbReference type="ARBA" id="ARBA00001946"/>
    </source>
</evidence>
<protein>
    <submittedName>
        <fullName evidence="20">UDP-N-acetylglucosamine diphosphorylase/glucosamine-1-phosphate N-acetyltransferase</fullName>
    </submittedName>
</protein>
<dbReference type="SUPFAM" id="SSF53448">
    <property type="entry name" value="Nucleotide-diphospho-sugar transferases"/>
    <property type="match status" value="1"/>
</dbReference>